<name>A0ABV8H6E2_9FLAO</name>
<keyword evidence="5" id="KW-1185">Reference proteome</keyword>
<evidence type="ECO:0000256" key="3">
    <source>
        <dbReference type="SAM" id="Phobius"/>
    </source>
</evidence>
<evidence type="ECO:0000313" key="4">
    <source>
        <dbReference type="EMBL" id="MFC4027694.1"/>
    </source>
</evidence>
<reference evidence="5" key="1">
    <citation type="journal article" date="2019" name="Int. J. Syst. Evol. Microbiol.">
        <title>The Global Catalogue of Microorganisms (GCM) 10K type strain sequencing project: providing services to taxonomists for standard genome sequencing and annotation.</title>
        <authorList>
            <consortium name="The Broad Institute Genomics Platform"/>
            <consortium name="The Broad Institute Genome Sequencing Center for Infectious Disease"/>
            <person name="Wu L."/>
            <person name="Ma J."/>
        </authorList>
    </citation>
    <scope>NUCLEOTIDE SEQUENCE [LARGE SCALE GENOMIC DNA]</scope>
    <source>
        <strain evidence="5">CECT 9128</strain>
    </source>
</reference>
<dbReference type="InterPro" id="IPR052063">
    <property type="entry name" value="Polysaccharide_Lyase_1"/>
</dbReference>
<organism evidence="4 5">
    <name type="scientific">Zunongwangia endophytica</name>
    <dbReference type="NCBI Taxonomy" id="1808945"/>
    <lineage>
        <taxon>Bacteria</taxon>
        <taxon>Pseudomonadati</taxon>
        <taxon>Bacteroidota</taxon>
        <taxon>Flavobacteriia</taxon>
        <taxon>Flavobacteriales</taxon>
        <taxon>Flavobacteriaceae</taxon>
        <taxon>Zunongwangia</taxon>
    </lineage>
</organism>
<dbReference type="PANTHER" id="PTHR42970:SF1">
    <property type="entry name" value="PECTATE LYASE C-RELATED"/>
    <property type="match status" value="1"/>
</dbReference>
<keyword evidence="4" id="KW-0456">Lyase</keyword>
<evidence type="ECO:0000256" key="2">
    <source>
        <dbReference type="ARBA" id="ARBA00023180"/>
    </source>
</evidence>
<protein>
    <submittedName>
        <fullName evidence="4">Polysaccharide lyase</fullName>
    </submittedName>
</protein>
<keyword evidence="3" id="KW-1133">Transmembrane helix</keyword>
<proteinExistence type="predicted"/>
<gene>
    <name evidence="4" type="ORF">ACFOS1_09795</name>
</gene>
<keyword evidence="3" id="KW-0812">Transmembrane</keyword>
<accession>A0ABV8H6E2</accession>
<dbReference type="EMBL" id="JBHSAS010000006">
    <property type="protein sequence ID" value="MFC4027694.1"/>
    <property type="molecule type" value="Genomic_DNA"/>
</dbReference>
<keyword evidence="1" id="KW-0479">Metal-binding</keyword>
<evidence type="ECO:0000313" key="5">
    <source>
        <dbReference type="Proteomes" id="UP001595793"/>
    </source>
</evidence>
<dbReference type="SUPFAM" id="SSF51126">
    <property type="entry name" value="Pectin lyase-like"/>
    <property type="match status" value="1"/>
</dbReference>
<dbReference type="GO" id="GO:0016829">
    <property type="term" value="F:lyase activity"/>
    <property type="evidence" value="ECO:0007669"/>
    <property type="project" value="UniProtKB-KW"/>
</dbReference>
<dbReference type="InterPro" id="IPR011050">
    <property type="entry name" value="Pectin_lyase_fold/virulence"/>
</dbReference>
<dbReference type="Proteomes" id="UP001595793">
    <property type="component" value="Unassembled WGS sequence"/>
</dbReference>
<dbReference type="InterPro" id="IPR012334">
    <property type="entry name" value="Pectin_lyas_fold"/>
</dbReference>
<dbReference type="PANTHER" id="PTHR42970">
    <property type="entry name" value="PECTATE LYASE C-RELATED"/>
    <property type="match status" value="1"/>
</dbReference>
<comment type="caution">
    <text evidence="4">The sequence shown here is derived from an EMBL/GenBank/DDBJ whole genome shotgun (WGS) entry which is preliminary data.</text>
</comment>
<keyword evidence="2" id="KW-0325">Glycoprotein</keyword>
<dbReference type="RefSeq" id="WP_290233542.1">
    <property type="nucleotide sequence ID" value="NZ_JAUFPZ010000002.1"/>
</dbReference>
<evidence type="ECO:0000256" key="1">
    <source>
        <dbReference type="ARBA" id="ARBA00022723"/>
    </source>
</evidence>
<sequence>MTFKISNFIIFFITVIFNSFICVAQYPEIPKALQNATDKIMNEEEERLQELWDTKVCNIVREQAKEDRPYIPWGSHPDDFVKADIPAFPGAEGGGAFTPGGRGGKVFVITSLKDSGPGTLREACEAGGARVLVFNVSGIIRLEKPISIRAPYVTIAGQTAPGDGICVAGETFAIDTHDVIVRHMRFRRGATDVTRRDDALGGDPMGNIIIDHCSVSWGLDENMSMYRNMFKPNENSDRQKLPASNITIQNTISSEGLDTYNHAFGSTIGGLNSSFIRNLWANNISRNPSVGMYGSFNFINNVIFNWWNRSVDGGDYRSRFNIINNYFKPGPITPKDKPISYRILKPESGYLDPKTYGRAYVSGNFVVGHPEVSKDNWNGGVQLEDQSEYEKQDHLDYIKQDKMFSMQQIKIMSAEDAYQFVLDNVGATLPKRDPVDNRVIEQVRTGKIEYKEGLENNIGSEYINRRLPADSYKKGIITSPKQVGGYPEYKGKPYKDSDNDGIPDAWEIKYGLNPNDPSDANQDINGDGYSNIEKYFNGMDPTEIIDWKNLENNRNTLTKPLVQN</sequence>
<feature type="transmembrane region" description="Helical" evidence="3">
    <location>
        <begin position="7"/>
        <end position="26"/>
    </location>
</feature>
<dbReference type="Gene3D" id="2.160.20.10">
    <property type="entry name" value="Single-stranded right-handed beta-helix, Pectin lyase-like"/>
    <property type="match status" value="1"/>
</dbReference>
<keyword evidence="3" id="KW-0472">Membrane</keyword>